<dbReference type="GeneID" id="18930742"/>
<organism evidence="4">
    <name type="scientific">Melampsora larici-populina (strain 98AG31 / pathotype 3-4-7)</name>
    <name type="common">Poplar leaf rust fungus</name>
    <dbReference type="NCBI Taxonomy" id="747676"/>
    <lineage>
        <taxon>Eukaryota</taxon>
        <taxon>Fungi</taxon>
        <taxon>Dikarya</taxon>
        <taxon>Basidiomycota</taxon>
        <taxon>Pucciniomycotina</taxon>
        <taxon>Pucciniomycetes</taxon>
        <taxon>Pucciniales</taxon>
        <taxon>Melampsoraceae</taxon>
        <taxon>Melampsora</taxon>
    </lineage>
</organism>
<protein>
    <recommendedName>
        <fullName evidence="2">OTU domain-containing protein</fullName>
    </recommendedName>
</protein>
<dbReference type="InterPro" id="IPR038765">
    <property type="entry name" value="Papain-like_cys_pep_sf"/>
</dbReference>
<dbReference type="VEuPathDB" id="FungiDB:MELLADRAFT_66971"/>
<dbReference type="InParanoid" id="F4S1B7"/>
<evidence type="ECO:0000313" key="4">
    <source>
        <dbReference type="Proteomes" id="UP000001072"/>
    </source>
</evidence>
<dbReference type="GO" id="GO:0016579">
    <property type="term" value="P:protein deubiquitination"/>
    <property type="evidence" value="ECO:0007669"/>
    <property type="project" value="TreeGrafter"/>
</dbReference>
<dbReference type="Proteomes" id="UP000001072">
    <property type="component" value="Unassembled WGS sequence"/>
</dbReference>
<dbReference type="KEGG" id="mlr:MELLADRAFT_66971"/>
<name>F4S1B7_MELLP</name>
<feature type="compositionally biased region" description="Basic and acidic residues" evidence="1">
    <location>
        <begin position="245"/>
        <end position="255"/>
    </location>
</feature>
<dbReference type="eggNOG" id="KOG2605">
    <property type="taxonomic scope" value="Eukaryota"/>
</dbReference>
<dbReference type="CDD" id="cd22744">
    <property type="entry name" value="OTU"/>
    <property type="match status" value="1"/>
</dbReference>
<dbReference type="InterPro" id="IPR050704">
    <property type="entry name" value="Peptidase_C85-like"/>
</dbReference>
<evidence type="ECO:0000313" key="3">
    <source>
        <dbReference type="EMBL" id="EGG01535.1"/>
    </source>
</evidence>
<feature type="domain" description="OTU" evidence="2">
    <location>
        <begin position="55"/>
        <end position="186"/>
    </location>
</feature>
<dbReference type="OrthoDB" id="2507542at2759"/>
<gene>
    <name evidence="3" type="ORF">MELLADRAFT_66971</name>
</gene>
<reference evidence="4" key="1">
    <citation type="journal article" date="2011" name="Proc. Natl. Acad. Sci. U.S.A.">
        <title>Obligate biotrophy features unraveled by the genomic analysis of rust fungi.</title>
        <authorList>
            <person name="Duplessis S."/>
            <person name="Cuomo C.A."/>
            <person name="Lin Y.-C."/>
            <person name="Aerts A."/>
            <person name="Tisserant E."/>
            <person name="Veneault-Fourrey C."/>
            <person name="Joly D.L."/>
            <person name="Hacquard S."/>
            <person name="Amselem J."/>
            <person name="Cantarel B.L."/>
            <person name="Chiu R."/>
            <person name="Coutinho P.M."/>
            <person name="Feau N."/>
            <person name="Field M."/>
            <person name="Frey P."/>
            <person name="Gelhaye E."/>
            <person name="Goldberg J."/>
            <person name="Grabherr M.G."/>
            <person name="Kodira C.D."/>
            <person name="Kohler A."/>
            <person name="Kuees U."/>
            <person name="Lindquist E.A."/>
            <person name="Lucas S.M."/>
            <person name="Mago R."/>
            <person name="Mauceli E."/>
            <person name="Morin E."/>
            <person name="Murat C."/>
            <person name="Pangilinan J.L."/>
            <person name="Park R."/>
            <person name="Pearson M."/>
            <person name="Quesneville H."/>
            <person name="Rouhier N."/>
            <person name="Sakthikumar S."/>
            <person name="Salamov A.A."/>
            <person name="Schmutz J."/>
            <person name="Selles B."/>
            <person name="Shapiro H."/>
            <person name="Tanguay P."/>
            <person name="Tuskan G.A."/>
            <person name="Henrissat B."/>
            <person name="Van de Peer Y."/>
            <person name="Rouze P."/>
            <person name="Ellis J.G."/>
            <person name="Dodds P.N."/>
            <person name="Schein J.E."/>
            <person name="Zhong S."/>
            <person name="Hamelin R.C."/>
            <person name="Grigoriev I.V."/>
            <person name="Szabo L.J."/>
            <person name="Martin F."/>
        </authorList>
    </citation>
    <scope>NUCLEOTIDE SEQUENCE [LARGE SCALE GENOMIC DNA]</scope>
    <source>
        <strain evidence="4">98AG31 / pathotype 3-4-7</strain>
    </source>
</reference>
<dbReference type="STRING" id="747676.F4S1B7"/>
<feature type="region of interest" description="Disordered" evidence="1">
    <location>
        <begin position="245"/>
        <end position="277"/>
    </location>
</feature>
<dbReference type="PROSITE" id="PS50802">
    <property type="entry name" value="OTU"/>
    <property type="match status" value="1"/>
</dbReference>
<sequence length="313" mass="35444">MAHEEPPVQKYASEDLYSQANKDLLRYKLQDGPLDSSGKALSLQAIKPPGLKDFAVTNFIKGDGNCQFYAVSMLLQGNTDLHIELRARAVAHIENNKEDFIHFVALDGNHKSWEEYCTNMKKDKEYGDELTLQALARVYQRNFLVLSDSLNHNSVLVVPVQGSESNDMPYLPLYLNQLHYEILLKDNGTPNLEGKNTDFLTNSEIHKSPSSIELQIQATETGGAGIAPVEADTLSDSDRVPLIDHTQPETEHQRPTDVVPSPVYGGRHSGQGNPSRRSYRSRLMNLLLKFWSKSIRSIWKRIMSMFKRHRKHS</sequence>
<accession>F4S1B7</accession>
<dbReference type="GO" id="GO:0004843">
    <property type="term" value="F:cysteine-type deubiquitinase activity"/>
    <property type="evidence" value="ECO:0007669"/>
    <property type="project" value="TreeGrafter"/>
</dbReference>
<dbReference type="SUPFAM" id="SSF54001">
    <property type="entry name" value="Cysteine proteinases"/>
    <property type="match status" value="1"/>
</dbReference>
<keyword evidence="4" id="KW-1185">Reference proteome</keyword>
<proteinExistence type="predicted"/>
<dbReference type="PANTHER" id="PTHR12419">
    <property type="entry name" value="OTU DOMAIN CONTAINING PROTEIN"/>
    <property type="match status" value="1"/>
</dbReference>
<dbReference type="Gene3D" id="3.90.70.80">
    <property type="match status" value="1"/>
</dbReference>
<dbReference type="AlphaFoldDB" id="F4S1B7"/>
<evidence type="ECO:0000256" key="1">
    <source>
        <dbReference type="SAM" id="MobiDB-lite"/>
    </source>
</evidence>
<dbReference type="PANTHER" id="PTHR12419:SF11">
    <property type="entry name" value="OTU DOMAIN-CONTAINING PROTEIN DDB_G0284757"/>
    <property type="match status" value="1"/>
</dbReference>
<evidence type="ECO:0000259" key="2">
    <source>
        <dbReference type="PROSITE" id="PS50802"/>
    </source>
</evidence>
<dbReference type="InterPro" id="IPR003323">
    <property type="entry name" value="OTU_dom"/>
</dbReference>
<dbReference type="EMBL" id="GL883137">
    <property type="protein sequence ID" value="EGG01535.1"/>
    <property type="molecule type" value="Genomic_DNA"/>
</dbReference>
<dbReference type="Pfam" id="PF02338">
    <property type="entry name" value="OTU"/>
    <property type="match status" value="1"/>
</dbReference>
<dbReference type="HOGENOM" id="CLU_050887_0_0_1"/>
<dbReference type="RefSeq" id="XP_007415126.1">
    <property type="nucleotide sequence ID" value="XM_007415064.1"/>
</dbReference>